<dbReference type="Proteomes" id="UP000070544">
    <property type="component" value="Unassembled WGS sequence"/>
</dbReference>
<dbReference type="GO" id="GO:0008270">
    <property type="term" value="F:zinc ion binding"/>
    <property type="evidence" value="ECO:0007669"/>
    <property type="project" value="UniProtKB-KW"/>
</dbReference>
<dbReference type="FunFam" id="3.30.160.60:FF:000072">
    <property type="entry name" value="zinc finger protein 143 isoform X1"/>
    <property type="match status" value="1"/>
</dbReference>
<evidence type="ECO:0000256" key="3">
    <source>
        <dbReference type="ARBA" id="ARBA00022737"/>
    </source>
</evidence>
<dbReference type="InterPro" id="IPR013087">
    <property type="entry name" value="Znf_C2H2_type"/>
</dbReference>
<keyword evidence="5" id="KW-0862">Zinc</keyword>
<keyword evidence="9" id="KW-0539">Nucleus</keyword>
<dbReference type="SMART" id="SM00355">
    <property type="entry name" value="ZnF_C2H2"/>
    <property type="match status" value="3"/>
</dbReference>
<dbReference type="OrthoDB" id="6077919at2759"/>
<evidence type="ECO:0000256" key="6">
    <source>
        <dbReference type="ARBA" id="ARBA00023015"/>
    </source>
</evidence>
<evidence type="ECO:0000256" key="7">
    <source>
        <dbReference type="ARBA" id="ARBA00023125"/>
    </source>
</evidence>
<keyword evidence="6" id="KW-0805">Transcription regulation</keyword>
<keyword evidence="7" id="KW-0238">DNA-binding</keyword>
<dbReference type="STRING" id="1344416.A0A139AMM0"/>
<feature type="domain" description="C2H2-type" evidence="12">
    <location>
        <begin position="111"/>
        <end position="140"/>
    </location>
</feature>
<dbReference type="InterPro" id="IPR036236">
    <property type="entry name" value="Znf_C2H2_sf"/>
</dbReference>
<keyword evidence="8" id="KW-0804">Transcription</keyword>
<accession>A0A139AMM0</accession>
<dbReference type="PANTHER" id="PTHR23235:SF120">
    <property type="entry name" value="KRUPPEL-LIKE FACTOR 15"/>
    <property type="match status" value="1"/>
</dbReference>
<reference evidence="13 14" key="1">
    <citation type="journal article" date="2015" name="Genome Biol. Evol.">
        <title>Phylogenomic analyses indicate that early fungi evolved digesting cell walls of algal ancestors of land plants.</title>
        <authorList>
            <person name="Chang Y."/>
            <person name="Wang S."/>
            <person name="Sekimoto S."/>
            <person name="Aerts A.L."/>
            <person name="Choi C."/>
            <person name="Clum A."/>
            <person name="LaButti K.M."/>
            <person name="Lindquist E.A."/>
            <person name="Yee Ngan C."/>
            <person name="Ohm R.A."/>
            <person name="Salamov A.A."/>
            <person name="Grigoriev I.V."/>
            <person name="Spatafora J.W."/>
            <person name="Berbee M.L."/>
        </authorList>
    </citation>
    <scope>NUCLEOTIDE SEQUENCE [LARGE SCALE GENOMIC DNA]</scope>
    <source>
        <strain evidence="13 14">JEL478</strain>
    </source>
</reference>
<name>A0A139AMM0_GONPJ</name>
<evidence type="ECO:0000256" key="9">
    <source>
        <dbReference type="ARBA" id="ARBA00023242"/>
    </source>
</evidence>
<gene>
    <name evidence="13" type="ORF">M427DRAFT_96406</name>
</gene>
<dbReference type="PROSITE" id="PS00028">
    <property type="entry name" value="ZINC_FINGER_C2H2_1"/>
    <property type="match status" value="2"/>
</dbReference>
<dbReference type="GO" id="GO:0000981">
    <property type="term" value="F:DNA-binding transcription factor activity, RNA polymerase II-specific"/>
    <property type="evidence" value="ECO:0007669"/>
    <property type="project" value="UniProtKB-ARBA"/>
</dbReference>
<keyword evidence="2" id="KW-0479">Metal-binding</keyword>
<evidence type="ECO:0000256" key="5">
    <source>
        <dbReference type="ARBA" id="ARBA00022833"/>
    </source>
</evidence>
<organism evidence="13 14">
    <name type="scientific">Gonapodya prolifera (strain JEL478)</name>
    <name type="common">Monoblepharis prolifera</name>
    <dbReference type="NCBI Taxonomy" id="1344416"/>
    <lineage>
        <taxon>Eukaryota</taxon>
        <taxon>Fungi</taxon>
        <taxon>Fungi incertae sedis</taxon>
        <taxon>Chytridiomycota</taxon>
        <taxon>Chytridiomycota incertae sedis</taxon>
        <taxon>Monoblepharidomycetes</taxon>
        <taxon>Monoblepharidales</taxon>
        <taxon>Gonapodyaceae</taxon>
        <taxon>Gonapodya</taxon>
    </lineage>
</organism>
<feature type="compositionally biased region" description="Basic residues" evidence="11">
    <location>
        <begin position="33"/>
        <end position="46"/>
    </location>
</feature>
<keyword evidence="3" id="KW-0677">Repeat</keyword>
<feature type="domain" description="C2H2-type" evidence="12">
    <location>
        <begin position="49"/>
        <end position="78"/>
    </location>
</feature>
<evidence type="ECO:0000256" key="1">
    <source>
        <dbReference type="ARBA" id="ARBA00004123"/>
    </source>
</evidence>
<keyword evidence="14" id="KW-1185">Reference proteome</keyword>
<keyword evidence="4 10" id="KW-0863">Zinc-finger</keyword>
<evidence type="ECO:0000259" key="12">
    <source>
        <dbReference type="PROSITE" id="PS50157"/>
    </source>
</evidence>
<evidence type="ECO:0000256" key="10">
    <source>
        <dbReference type="PROSITE-ProRule" id="PRU00042"/>
    </source>
</evidence>
<evidence type="ECO:0000256" key="4">
    <source>
        <dbReference type="ARBA" id="ARBA00022771"/>
    </source>
</evidence>
<proteinExistence type="predicted"/>
<protein>
    <recommendedName>
        <fullName evidence="12">C2H2-type domain-containing protein</fullName>
    </recommendedName>
</protein>
<evidence type="ECO:0000313" key="13">
    <source>
        <dbReference type="EMBL" id="KXS18016.1"/>
    </source>
</evidence>
<dbReference type="OMA" id="HACHICP"/>
<dbReference type="PROSITE" id="PS50157">
    <property type="entry name" value="ZINC_FINGER_C2H2_2"/>
    <property type="match status" value="3"/>
</dbReference>
<dbReference type="GO" id="GO:0005634">
    <property type="term" value="C:nucleus"/>
    <property type="evidence" value="ECO:0007669"/>
    <property type="project" value="UniProtKB-SubCell"/>
</dbReference>
<evidence type="ECO:0000313" key="14">
    <source>
        <dbReference type="Proteomes" id="UP000070544"/>
    </source>
</evidence>
<dbReference type="PANTHER" id="PTHR23235">
    <property type="entry name" value="KRUEPPEL-LIKE TRANSCRIPTION FACTOR"/>
    <property type="match status" value="1"/>
</dbReference>
<evidence type="ECO:0000256" key="11">
    <source>
        <dbReference type="SAM" id="MobiDB-lite"/>
    </source>
</evidence>
<feature type="region of interest" description="Disordered" evidence="11">
    <location>
        <begin position="1"/>
        <end position="46"/>
    </location>
</feature>
<dbReference type="AlphaFoldDB" id="A0A139AMM0"/>
<dbReference type="FunFam" id="3.30.160.60:FF:000322">
    <property type="entry name" value="GDNF-inducible zinc finger protein 1"/>
    <property type="match status" value="1"/>
</dbReference>
<feature type="domain" description="C2H2-type" evidence="12">
    <location>
        <begin position="79"/>
        <end position="110"/>
    </location>
</feature>
<dbReference type="GO" id="GO:0000978">
    <property type="term" value="F:RNA polymerase II cis-regulatory region sequence-specific DNA binding"/>
    <property type="evidence" value="ECO:0007669"/>
    <property type="project" value="TreeGrafter"/>
</dbReference>
<evidence type="ECO:0000256" key="8">
    <source>
        <dbReference type="ARBA" id="ARBA00023163"/>
    </source>
</evidence>
<dbReference type="SUPFAM" id="SSF57667">
    <property type="entry name" value="beta-beta-alpha zinc fingers"/>
    <property type="match status" value="2"/>
</dbReference>
<dbReference type="Gene3D" id="3.30.160.60">
    <property type="entry name" value="Classic Zinc Finger"/>
    <property type="match status" value="3"/>
</dbReference>
<evidence type="ECO:0000256" key="2">
    <source>
        <dbReference type="ARBA" id="ARBA00022723"/>
    </source>
</evidence>
<dbReference type="Pfam" id="PF00096">
    <property type="entry name" value="zf-C2H2"/>
    <property type="match status" value="2"/>
</dbReference>
<sequence length="157" mass="17672">MECHIGPFDGHSTPSPTSSSEATVPALLERPKNPSKRSPSGKHGSKAKHVCKWLDCAKSFTRRSDLARHSRIHTGERPFACKRPWESCTKRFLQRSALVVHLRTHTGEKPHVCAVSDCRRAFSDSSSLARHRHIHAKKYTNAKTSGKTTMNDQTRYL</sequence>
<dbReference type="EMBL" id="KQ965744">
    <property type="protein sequence ID" value="KXS18016.1"/>
    <property type="molecule type" value="Genomic_DNA"/>
</dbReference>
<comment type="subcellular location">
    <subcellularLocation>
        <location evidence="1">Nucleus</location>
    </subcellularLocation>
</comment>
<dbReference type="FunFam" id="3.30.160.60:FF:000688">
    <property type="entry name" value="zinc finger protein 197 isoform X1"/>
    <property type="match status" value="1"/>
</dbReference>